<protein>
    <submittedName>
        <fullName evidence="1">Uncharacterized protein</fullName>
    </submittedName>
</protein>
<name>A0A1B1U4D8_9HELI</name>
<dbReference type="STRING" id="222136.BBW65_01970"/>
<reference evidence="2" key="1">
    <citation type="submission" date="2016-07" db="EMBL/GenBank/DDBJ databases">
        <authorList>
            <person name="Florea S."/>
            <person name="Webb J.S."/>
            <person name="Jaromczyk J."/>
            <person name="Schardl C.L."/>
        </authorList>
    </citation>
    <scope>NUCLEOTIDE SEQUENCE [LARGE SCALE GENOMIC DNA]</scope>
    <source>
        <strain evidence="2">MIT 01-6242</strain>
    </source>
</reference>
<organism evidence="1 2">
    <name type="scientific">Helicobacter enhydrae</name>
    <dbReference type="NCBI Taxonomy" id="222136"/>
    <lineage>
        <taxon>Bacteria</taxon>
        <taxon>Pseudomonadati</taxon>
        <taxon>Campylobacterota</taxon>
        <taxon>Epsilonproteobacteria</taxon>
        <taxon>Campylobacterales</taxon>
        <taxon>Helicobacteraceae</taxon>
        <taxon>Helicobacter</taxon>
    </lineage>
</organism>
<dbReference type="KEGG" id="het:BBW65_01970"/>
<proteinExistence type="predicted"/>
<sequence>MSCFEIILNIQIFRFCFAFPQSAIFRWFCVLENGVGGLGGGDSRNFGVSFLALAWGSLFFGDSRIS</sequence>
<evidence type="ECO:0000313" key="2">
    <source>
        <dbReference type="Proteomes" id="UP000092884"/>
    </source>
</evidence>
<gene>
    <name evidence="1" type="ORF">BBW65_01970</name>
</gene>
<dbReference type="EMBL" id="CP016503">
    <property type="protein sequence ID" value="ANV97647.1"/>
    <property type="molecule type" value="Genomic_DNA"/>
</dbReference>
<keyword evidence="2" id="KW-1185">Reference proteome</keyword>
<accession>A0A1B1U4D8</accession>
<dbReference type="AlphaFoldDB" id="A0A1B1U4D8"/>
<dbReference type="Proteomes" id="UP000092884">
    <property type="component" value="Chromosome"/>
</dbReference>
<evidence type="ECO:0000313" key="1">
    <source>
        <dbReference type="EMBL" id="ANV97647.1"/>
    </source>
</evidence>